<feature type="non-terminal residue" evidence="2">
    <location>
        <position position="1"/>
    </location>
</feature>
<proteinExistence type="predicted"/>
<name>A0A1B6IAF3_9HEMI</name>
<organism evidence="2">
    <name type="scientific">Homalodisca liturata</name>
    <dbReference type="NCBI Taxonomy" id="320908"/>
    <lineage>
        <taxon>Eukaryota</taxon>
        <taxon>Metazoa</taxon>
        <taxon>Ecdysozoa</taxon>
        <taxon>Arthropoda</taxon>
        <taxon>Hexapoda</taxon>
        <taxon>Insecta</taxon>
        <taxon>Pterygota</taxon>
        <taxon>Neoptera</taxon>
        <taxon>Paraneoptera</taxon>
        <taxon>Hemiptera</taxon>
        <taxon>Auchenorrhyncha</taxon>
        <taxon>Membracoidea</taxon>
        <taxon>Cicadellidae</taxon>
        <taxon>Cicadellinae</taxon>
        <taxon>Proconiini</taxon>
        <taxon>Homalodisca</taxon>
    </lineage>
</organism>
<dbReference type="EMBL" id="GECU01023833">
    <property type="protein sequence ID" value="JAS83873.1"/>
    <property type="molecule type" value="Transcribed_RNA"/>
</dbReference>
<accession>A0A1B6IAF3</accession>
<gene>
    <name evidence="2" type="ORF">g.42758</name>
</gene>
<reference evidence="2" key="1">
    <citation type="submission" date="2015-11" db="EMBL/GenBank/DDBJ databases">
        <title>De novo transcriptome assembly of four potential Pierce s Disease insect vectors from Arizona vineyards.</title>
        <authorList>
            <person name="Tassone E.E."/>
        </authorList>
    </citation>
    <scope>NUCLEOTIDE SEQUENCE</scope>
</reference>
<evidence type="ECO:0000256" key="1">
    <source>
        <dbReference type="SAM" id="MobiDB-lite"/>
    </source>
</evidence>
<protein>
    <submittedName>
        <fullName evidence="2">Uncharacterized protein</fullName>
    </submittedName>
</protein>
<feature type="region of interest" description="Disordered" evidence="1">
    <location>
        <begin position="70"/>
        <end position="96"/>
    </location>
</feature>
<feature type="compositionally biased region" description="Polar residues" evidence="1">
    <location>
        <begin position="14"/>
        <end position="26"/>
    </location>
</feature>
<sequence>SEPVNNTDEDKDYNPSSDLESISIQTECRPKGSKKGKVGRQRLRYSYLYSHKKRKMMPLLNLEPVHSSRSIFESDSEDSDDPDSSDFDEDLPSSDENEDEIWVGASDICLNIQCHNCLWHNIQLLHMILDCF</sequence>
<evidence type="ECO:0000313" key="2">
    <source>
        <dbReference type="EMBL" id="JAS83873.1"/>
    </source>
</evidence>
<feature type="compositionally biased region" description="Acidic residues" evidence="1">
    <location>
        <begin position="74"/>
        <end position="96"/>
    </location>
</feature>
<feature type="region of interest" description="Disordered" evidence="1">
    <location>
        <begin position="1"/>
        <end position="39"/>
    </location>
</feature>
<dbReference type="AlphaFoldDB" id="A0A1B6IAF3"/>